<organism evidence="2 3">
    <name type="scientific">Sphingosinicella rhizophila</name>
    <dbReference type="NCBI Taxonomy" id="3050082"/>
    <lineage>
        <taxon>Bacteria</taxon>
        <taxon>Pseudomonadati</taxon>
        <taxon>Pseudomonadota</taxon>
        <taxon>Alphaproteobacteria</taxon>
        <taxon>Sphingomonadales</taxon>
        <taxon>Sphingosinicellaceae</taxon>
        <taxon>Sphingosinicella</taxon>
    </lineage>
</organism>
<dbReference type="SUPFAM" id="SSF46785">
    <property type="entry name" value="Winged helix' DNA-binding domain"/>
    <property type="match status" value="1"/>
</dbReference>
<dbReference type="PANTHER" id="PTHR33164">
    <property type="entry name" value="TRANSCRIPTIONAL REGULATOR, MARR FAMILY"/>
    <property type="match status" value="1"/>
</dbReference>
<evidence type="ECO:0000313" key="3">
    <source>
        <dbReference type="Proteomes" id="UP001259572"/>
    </source>
</evidence>
<dbReference type="Pfam" id="PF12802">
    <property type="entry name" value="MarR_2"/>
    <property type="match status" value="1"/>
</dbReference>
<keyword evidence="3" id="KW-1185">Reference proteome</keyword>
<sequence length="168" mass="18776">MGAKLLGWRYCDAMDSREIRVLDIDRFVPALVTFLANRLTATGSASFRSQLDMNILDFRILAMLAIEPGIPASRIVQVIGLDKALVSRTLAALGRRGWVRSEKDPTHGRRRLVSLTEAGMRMHDRALALALEREALLLEPLETDEREQLVTLLHKMLARTEAVAKACV</sequence>
<dbReference type="SMART" id="SM00347">
    <property type="entry name" value="HTH_MARR"/>
    <property type="match status" value="1"/>
</dbReference>
<name>A0ABU3Q3Y6_9SPHN</name>
<gene>
    <name evidence="2" type="ORF">RQX22_04080</name>
</gene>
<protein>
    <submittedName>
        <fullName evidence="2">MarR family transcriptional regulator</fullName>
    </submittedName>
</protein>
<dbReference type="InterPro" id="IPR036390">
    <property type="entry name" value="WH_DNA-bd_sf"/>
</dbReference>
<dbReference type="InterPro" id="IPR036388">
    <property type="entry name" value="WH-like_DNA-bd_sf"/>
</dbReference>
<dbReference type="Proteomes" id="UP001259572">
    <property type="component" value="Unassembled WGS sequence"/>
</dbReference>
<dbReference type="Gene3D" id="1.10.10.10">
    <property type="entry name" value="Winged helix-like DNA-binding domain superfamily/Winged helix DNA-binding domain"/>
    <property type="match status" value="1"/>
</dbReference>
<dbReference type="PRINTS" id="PR00598">
    <property type="entry name" value="HTHMARR"/>
</dbReference>
<dbReference type="PROSITE" id="PS50995">
    <property type="entry name" value="HTH_MARR_2"/>
    <property type="match status" value="1"/>
</dbReference>
<evidence type="ECO:0000259" key="1">
    <source>
        <dbReference type="PROSITE" id="PS50995"/>
    </source>
</evidence>
<dbReference type="InterPro" id="IPR000835">
    <property type="entry name" value="HTH_MarR-typ"/>
</dbReference>
<reference evidence="2 3" key="1">
    <citation type="submission" date="2023-05" db="EMBL/GenBank/DDBJ databases">
        <authorList>
            <person name="Guo Y."/>
        </authorList>
    </citation>
    <scope>NUCLEOTIDE SEQUENCE [LARGE SCALE GENOMIC DNA]</scope>
    <source>
        <strain evidence="2 3">GR2756</strain>
    </source>
</reference>
<feature type="domain" description="HTH marR-type" evidence="1">
    <location>
        <begin position="28"/>
        <end position="158"/>
    </location>
</feature>
<proteinExistence type="predicted"/>
<dbReference type="PANTHER" id="PTHR33164:SF95">
    <property type="entry name" value="TRANSCRIPTIONAL REGULATOR"/>
    <property type="match status" value="1"/>
</dbReference>
<accession>A0ABU3Q3Y6</accession>
<comment type="caution">
    <text evidence="2">The sequence shown here is derived from an EMBL/GenBank/DDBJ whole genome shotgun (WGS) entry which is preliminary data.</text>
</comment>
<dbReference type="RefSeq" id="WP_315723902.1">
    <property type="nucleotide sequence ID" value="NZ_JAVUPU010000002.1"/>
</dbReference>
<dbReference type="InterPro" id="IPR039422">
    <property type="entry name" value="MarR/SlyA-like"/>
</dbReference>
<evidence type="ECO:0000313" key="2">
    <source>
        <dbReference type="EMBL" id="MDT9598128.1"/>
    </source>
</evidence>
<dbReference type="EMBL" id="JAVUPU010000002">
    <property type="protein sequence ID" value="MDT9598128.1"/>
    <property type="molecule type" value="Genomic_DNA"/>
</dbReference>